<gene>
    <name evidence="2" type="ORF">B9Q06_12310</name>
</gene>
<organism evidence="2 3">
    <name type="scientific">Candidatus Marsarchaeota G2 archaeon ECH_B_2</name>
    <dbReference type="NCBI Taxonomy" id="1978160"/>
    <lineage>
        <taxon>Archaea</taxon>
        <taxon>Candidatus Marsarchaeota</taxon>
        <taxon>Candidatus Marsarchaeota group 2</taxon>
    </lineage>
</organism>
<dbReference type="Proteomes" id="UP000241284">
    <property type="component" value="Unassembled WGS sequence"/>
</dbReference>
<comment type="caution">
    <text evidence="2">The sequence shown here is derived from an EMBL/GenBank/DDBJ whole genome shotgun (WGS) entry which is preliminary data.</text>
</comment>
<dbReference type="EMBL" id="NEXH01000053">
    <property type="protein sequence ID" value="PSN93304.1"/>
    <property type="molecule type" value="Genomic_DNA"/>
</dbReference>
<proteinExistence type="predicted"/>
<accession>A0A2R6B3T3</accession>
<feature type="transmembrane region" description="Helical" evidence="1">
    <location>
        <begin position="42"/>
        <end position="65"/>
    </location>
</feature>
<evidence type="ECO:0000256" key="1">
    <source>
        <dbReference type="SAM" id="Phobius"/>
    </source>
</evidence>
<name>A0A2R6B3T3_9ARCH</name>
<keyword evidence="1" id="KW-1133">Transmembrane helix</keyword>
<keyword evidence="1" id="KW-0472">Membrane</keyword>
<reference evidence="2 3" key="1">
    <citation type="submission" date="2017-04" db="EMBL/GenBank/DDBJ databases">
        <title>Novel microbial lineages endemic to geothermal iron-oxide mats fill important gaps in the evolutionary history of Archaea.</title>
        <authorList>
            <person name="Jay Z.J."/>
            <person name="Beam J.P."/>
            <person name="Dlakic M."/>
            <person name="Rusch D.B."/>
            <person name="Kozubal M.A."/>
            <person name="Inskeep W.P."/>
        </authorList>
    </citation>
    <scope>NUCLEOTIDE SEQUENCE [LARGE SCALE GENOMIC DNA]</scope>
    <source>
        <strain evidence="2">ECH_B_2</strain>
    </source>
</reference>
<evidence type="ECO:0000313" key="3">
    <source>
        <dbReference type="Proteomes" id="UP000241284"/>
    </source>
</evidence>
<feature type="transmembrane region" description="Helical" evidence="1">
    <location>
        <begin position="171"/>
        <end position="195"/>
    </location>
</feature>
<keyword evidence="1" id="KW-0812">Transmembrane</keyword>
<feature type="transmembrane region" description="Helical" evidence="1">
    <location>
        <begin position="17"/>
        <end position="35"/>
    </location>
</feature>
<feature type="transmembrane region" description="Helical" evidence="1">
    <location>
        <begin position="201"/>
        <end position="219"/>
    </location>
</feature>
<protein>
    <submittedName>
        <fullName evidence="2">Uncharacterized protein</fullName>
    </submittedName>
</protein>
<sequence>MASGAGYGSDLEIALRYSVPGTLFSLSLAYLVFVIRPQFFPYITIGLALVVVPLGYIVYQFWLFFFTLTGYNENGYCRESRYNLVLIRDRLKQLLEKGNSEISIESRYFLTRPAGLEIRSDEISVIKKDLLKYQKADKLKKLLLLLAYYAWEAWVYENSPKDHLARSRRLWLFYHSNASSALACVIGVITALSTWFFGHHILILSLISGYTLIGVFMAYRARELYSEVNAWETMMLVSDARNLDKLISRVIAFYHTELVAFIKNRL</sequence>
<evidence type="ECO:0000313" key="2">
    <source>
        <dbReference type="EMBL" id="PSN93304.1"/>
    </source>
</evidence>
<dbReference type="AlphaFoldDB" id="A0A2R6B3T3"/>